<feature type="binding site" evidence="4">
    <location>
        <position position="48"/>
    </location>
    <ligand>
        <name>Mg(2+)</name>
        <dbReference type="ChEBI" id="CHEBI:18420"/>
    </ligand>
</feature>
<gene>
    <name evidence="5" type="ORF">JR316_001687</name>
</gene>
<accession>A0A8H8CNU9</accession>
<dbReference type="SUPFAM" id="SSF52540">
    <property type="entry name" value="P-loop containing nucleoside triphosphate hydrolases"/>
    <property type="match status" value="1"/>
</dbReference>
<reference evidence="5" key="1">
    <citation type="submission" date="2021-02" db="EMBL/GenBank/DDBJ databases">
        <title>Psilocybe cubensis genome.</title>
        <authorList>
            <person name="Mckernan K.J."/>
            <person name="Crawford S."/>
            <person name="Trippe A."/>
            <person name="Kane L.T."/>
            <person name="Mclaughlin S."/>
        </authorList>
    </citation>
    <scope>NUCLEOTIDE SEQUENCE [LARGE SCALE GENOMIC DNA]</scope>
    <source>
        <strain evidence="5">MGC-MH-2018</strain>
    </source>
</reference>
<feature type="binding site" evidence="4">
    <location>
        <position position="32"/>
    </location>
    <ligand>
        <name>Mg(2+)</name>
        <dbReference type="ChEBI" id="CHEBI:18420"/>
    </ligand>
</feature>
<dbReference type="InterPro" id="IPR027417">
    <property type="entry name" value="P-loop_NTPase"/>
</dbReference>
<name>A0A8H8CNU9_PSICU</name>
<dbReference type="AlphaFoldDB" id="A0A8H8CNU9"/>
<evidence type="ECO:0008006" key="6">
    <source>
        <dbReference type="Google" id="ProtNLM"/>
    </source>
</evidence>
<keyword evidence="1 3" id="KW-0547">Nucleotide-binding</keyword>
<dbReference type="InterPro" id="IPR024156">
    <property type="entry name" value="Small_GTPase_ARF"/>
</dbReference>
<dbReference type="OrthoDB" id="427186at2759"/>
<evidence type="ECO:0000313" key="5">
    <source>
        <dbReference type="EMBL" id="KAG5172190.1"/>
    </source>
</evidence>
<evidence type="ECO:0000256" key="1">
    <source>
        <dbReference type="ARBA" id="ARBA00022741"/>
    </source>
</evidence>
<sequence length="400" mass="45121">MSFIIRRLMDVFYPSKTAIPVKVLGLDFAGKSTLLYGMKGVVDTTIPTIGFSVETTEVAITNGQRFRLSAWDVGGRCSIGYSHPLFRHYLIDDGTKGIIWVVDAADSERLVESIEALSEILREFGDVEQKLPVVILANKADKPNGMTLDYVRVAFSKVTSGYTVSMFKTVMNNDNFAMTGLSEALDWLRLAIEKQFGEETNIPTTSDGQLPDPGPLSMTLATKVDSWLKRAEADSPPDVFLEQFNTFALPEWDHYTHIRIAYVILTKHGRKEGKDLVFKGLEKYISVSPQTKKKSFHLTMTYFWIQIVHFGIRSMTPNLAYEPYYVPFSADPGVPATPDEFPRFLLTNPHVADGNLWSEYYSTDVMMSPNARKEMVLPDKKPLPNLITLDTNHKALKRNR</sequence>
<dbReference type="SMART" id="SM00177">
    <property type="entry name" value="ARF"/>
    <property type="match status" value="1"/>
</dbReference>
<dbReference type="SMART" id="SM00178">
    <property type="entry name" value="SAR"/>
    <property type="match status" value="1"/>
</dbReference>
<dbReference type="GO" id="GO:0003924">
    <property type="term" value="F:GTPase activity"/>
    <property type="evidence" value="ECO:0007669"/>
    <property type="project" value="InterPro"/>
</dbReference>
<evidence type="ECO:0000256" key="2">
    <source>
        <dbReference type="ARBA" id="ARBA00023134"/>
    </source>
</evidence>
<dbReference type="GO" id="GO:0046872">
    <property type="term" value="F:metal ion binding"/>
    <property type="evidence" value="ECO:0007669"/>
    <property type="project" value="UniProtKB-KW"/>
</dbReference>
<dbReference type="PROSITE" id="PS51417">
    <property type="entry name" value="ARF"/>
    <property type="match status" value="1"/>
</dbReference>
<dbReference type="EMBL" id="JAFIQS010000002">
    <property type="protein sequence ID" value="KAG5172190.1"/>
    <property type="molecule type" value="Genomic_DNA"/>
</dbReference>
<proteinExistence type="predicted"/>
<dbReference type="InterPro" id="IPR006689">
    <property type="entry name" value="Small_GTPase_ARF/SAR"/>
</dbReference>
<dbReference type="Pfam" id="PF00025">
    <property type="entry name" value="Arf"/>
    <property type="match status" value="1"/>
</dbReference>
<feature type="binding site" evidence="3">
    <location>
        <position position="75"/>
    </location>
    <ligand>
        <name>GTP</name>
        <dbReference type="ChEBI" id="CHEBI:37565"/>
    </ligand>
</feature>
<comment type="caution">
    <text evidence="5">The sequence shown here is derived from an EMBL/GenBank/DDBJ whole genome shotgun (WGS) entry which is preliminary data.</text>
</comment>
<keyword evidence="2 3" id="KW-0342">GTP-binding</keyword>
<feature type="binding site" evidence="3">
    <location>
        <begin position="138"/>
        <end position="141"/>
    </location>
    <ligand>
        <name>GTP</name>
        <dbReference type="ChEBI" id="CHEBI:37565"/>
    </ligand>
</feature>
<dbReference type="GO" id="GO:0005525">
    <property type="term" value="F:GTP binding"/>
    <property type="evidence" value="ECO:0007669"/>
    <property type="project" value="UniProtKB-KW"/>
</dbReference>
<dbReference type="Gene3D" id="3.40.50.300">
    <property type="entry name" value="P-loop containing nucleotide triphosphate hydrolases"/>
    <property type="match status" value="1"/>
</dbReference>
<evidence type="ECO:0000256" key="4">
    <source>
        <dbReference type="PIRSR" id="PIRSR606689-2"/>
    </source>
</evidence>
<keyword evidence="4" id="KW-0460">Magnesium</keyword>
<dbReference type="PANTHER" id="PTHR11711">
    <property type="entry name" value="ADP RIBOSYLATION FACTOR-RELATED"/>
    <property type="match status" value="1"/>
</dbReference>
<evidence type="ECO:0000256" key="3">
    <source>
        <dbReference type="PIRSR" id="PIRSR606689-1"/>
    </source>
</evidence>
<keyword evidence="4" id="KW-0479">Metal-binding</keyword>
<feature type="binding site" evidence="3">
    <location>
        <begin position="25"/>
        <end position="32"/>
    </location>
    <ligand>
        <name>GTP</name>
        <dbReference type="ChEBI" id="CHEBI:37565"/>
    </ligand>
</feature>
<protein>
    <recommendedName>
        <fullName evidence="6">ADP-ribosylation factor</fullName>
    </recommendedName>
</protein>
<organism evidence="5">
    <name type="scientific">Psilocybe cubensis</name>
    <name type="common">Psychedelic mushroom</name>
    <name type="synonym">Stropharia cubensis</name>
    <dbReference type="NCBI Taxonomy" id="181762"/>
    <lineage>
        <taxon>Eukaryota</taxon>
        <taxon>Fungi</taxon>
        <taxon>Dikarya</taxon>
        <taxon>Basidiomycota</taxon>
        <taxon>Agaricomycotina</taxon>
        <taxon>Agaricomycetes</taxon>
        <taxon>Agaricomycetidae</taxon>
        <taxon>Agaricales</taxon>
        <taxon>Agaricineae</taxon>
        <taxon>Strophariaceae</taxon>
        <taxon>Psilocybe</taxon>
    </lineage>
</organism>